<evidence type="ECO:0000313" key="18">
    <source>
        <dbReference type="EMBL" id="KXJ86936.1"/>
    </source>
</evidence>
<feature type="domain" description="CRAL-TRIO" evidence="17">
    <location>
        <begin position="210"/>
        <end position="350"/>
    </location>
</feature>
<dbReference type="GO" id="GO:0046872">
    <property type="term" value="F:metal ion binding"/>
    <property type="evidence" value="ECO:0007669"/>
    <property type="project" value="UniProtKB-KW"/>
</dbReference>
<dbReference type="InterPro" id="IPR036865">
    <property type="entry name" value="CRAL-TRIO_dom_sf"/>
</dbReference>
<dbReference type="GO" id="GO:0005829">
    <property type="term" value="C:cytosol"/>
    <property type="evidence" value="ECO:0007669"/>
    <property type="project" value="TreeGrafter"/>
</dbReference>
<dbReference type="Gene3D" id="3.40.525.10">
    <property type="entry name" value="CRAL-TRIO lipid binding domain"/>
    <property type="match status" value="1"/>
</dbReference>
<comment type="similarity">
    <text evidence="3 15">Belongs to the SFH5 family.</text>
</comment>
<dbReference type="InterPro" id="IPR036273">
    <property type="entry name" value="CRAL/TRIO_N_dom_sf"/>
</dbReference>
<keyword evidence="4 15" id="KW-0813">Transport</keyword>
<dbReference type="STRING" id="196109.A0A136IPU3"/>
<dbReference type="PANTHER" id="PTHR47669:SF1">
    <property type="entry name" value="PHOSPHATIDYLINOSITOL TRANSFER PROTEIN SFH5"/>
    <property type="match status" value="1"/>
</dbReference>
<organism evidence="18 19">
    <name type="scientific">Microdochium bolleyi</name>
    <dbReference type="NCBI Taxonomy" id="196109"/>
    <lineage>
        <taxon>Eukaryota</taxon>
        <taxon>Fungi</taxon>
        <taxon>Dikarya</taxon>
        <taxon>Ascomycota</taxon>
        <taxon>Pezizomycotina</taxon>
        <taxon>Sordariomycetes</taxon>
        <taxon>Xylariomycetidae</taxon>
        <taxon>Xylariales</taxon>
        <taxon>Microdochiaceae</taxon>
        <taxon>Microdochium</taxon>
    </lineage>
</organism>
<keyword evidence="12 15" id="KW-0472">Membrane</keyword>
<dbReference type="GO" id="GO:0043001">
    <property type="term" value="P:Golgi to plasma membrane protein transport"/>
    <property type="evidence" value="ECO:0007669"/>
    <property type="project" value="TreeGrafter"/>
</dbReference>
<evidence type="ECO:0000256" key="4">
    <source>
        <dbReference type="ARBA" id="ARBA00022448"/>
    </source>
</evidence>
<feature type="compositionally biased region" description="Low complexity" evidence="16">
    <location>
        <begin position="46"/>
        <end position="69"/>
    </location>
</feature>
<evidence type="ECO:0000256" key="3">
    <source>
        <dbReference type="ARBA" id="ARBA00006667"/>
    </source>
</evidence>
<comment type="cofactor">
    <cofactor evidence="1">
        <name>heme b</name>
        <dbReference type="ChEBI" id="CHEBI:60344"/>
    </cofactor>
</comment>
<evidence type="ECO:0000256" key="8">
    <source>
        <dbReference type="ARBA" id="ARBA00022824"/>
    </source>
</evidence>
<dbReference type="EMBL" id="KQ964265">
    <property type="protein sequence ID" value="KXJ86936.1"/>
    <property type="molecule type" value="Genomic_DNA"/>
</dbReference>
<dbReference type="SUPFAM" id="SSF52087">
    <property type="entry name" value="CRAL/TRIO domain"/>
    <property type="match status" value="1"/>
</dbReference>
<accession>A0A136IPU3</accession>
<evidence type="ECO:0000256" key="6">
    <source>
        <dbReference type="ARBA" id="ARBA00022617"/>
    </source>
</evidence>
<dbReference type="PANTHER" id="PTHR47669">
    <property type="entry name" value="PHOSPHATIDYLINOSITOL TRANSFER PROTEIN SFH5"/>
    <property type="match status" value="1"/>
</dbReference>
<proteinExistence type="inferred from homology"/>
<keyword evidence="9 15" id="KW-0492">Microsome</keyword>
<feature type="compositionally biased region" description="Low complexity" evidence="16">
    <location>
        <begin position="11"/>
        <end position="31"/>
    </location>
</feature>
<reference evidence="19" key="1">
    <citation type="submission" date="2016-02" db="EMBL/GenBank/DDBJ databases">
        <title>Draft genome sequence of Microdochium bolleyi, a fungal endophyte of beachgrass.</title>
        <authorList>
            <consortium name="DOE Joint Genome Institute"/>
            <person name="David A.S."/>
            <person name="May G."/>
            <person name="Haridas S."/>
            <person name="Lim J."/>
            <person name="Wang M."/>
            <person name="Labutti K."/>
            <person name="Lipzen A."/>
            <person name="Barry K."/>
            <person name="Grigoriev I.V."/>
        </authorList>
    </citation>
    <scope>NUCLEOTIDE SEQUENCE [LARGE SCALE GENOMIC DNA]</scope>
    <source>
        <strain evidence="19">J235TASD1</strain>
    </source>
</reference>
<keyword evidence="8 15" id="KW-0256">Endoplasmic reticulum</keyword>
<evidence type="ECO:0000256" key="13">
    <source>
        <dbReference type="ARBA" id="ARBA00024146"/>
    </source>
</evidence>
<keyword evidence="6" id="KW-0349">Heme</keyword>
<evidence type="ECO:0000256" key="12">
    <source>
        <dbReference type="ARBA" id="ARBA00023136"/>
    </source>
</evidence>
<dbReference type="SUPFAM" id="SSF46938">
    <property type="entry name" value="CRAL/TRIO N-terminal domain"/>
    <property type="match status" value="1"/>
</dbReference>
<keyword evidence="5 15" id="KW-0963">Cytoplasm</keyword>
<dbReference type="AlphaFoldDB" id="A0A136IPU3"/>
<name>A0A136IPU3_9PEZI</name>
<dbReference type="GO" id="GO:0005789">
    <property type="term" value="C:endoplasmic reticulum membrane"/>
    <property type="evidence" value="ECO:0007669"/>
    <property type="project" value="UniProtKB-SubCell"/>
</dbReference>
<keyword evidence="10" id="KW-0408">Iron</keyword>
<dbReference type="GO" id="GO:0017157">
    <property type="term" value="P:regulation of exocytosis"/>
    <property type="evidence" value="ECO:0007669"/>
    <property type="project" value="TreeGrafter"/>
</dbReference>
<evidence type="ECO:0000256" key="10">
    <source>
        <dbReference type="ARBA" id="ARBA00023004"/>
    </source>
</evidence>
<feature type="region of interest" description="Disordered" evidence="16">
    <location>
        <begin position="1"/>
        <end position="90"/>
    </location>
</feature>
<dbReference type="GO" id="GO:0005886">
    <property type="term" value="C:plasma membrane"/>
    <property type="evidence" value="ECO:0007669"/>
    <property type="project" value="TreeGrafter"/>
</dbReference>
<dbReference type="OrthoDB" id="75724at2759"/>
<dbReference type="InterPro" id="IPR001251">
    <property type="entry name" value="CRAL-TRIO_dom"/>
</dbReference>
<evidence type="ECO:0000256" key="14">
    <source>
        <dbReference type="ARBA" id="ARBA00024180"/>
    </source>
</evidence>
<evidence type="ECO:0000256" key="2">
    <source>
        <dbReference type="ARBA" id="ARBA00004406"/>
    </source>
</evidence>
<protein>
    <recommendedName>
        <fullName evidence="15">Phosphatidylinositol transfer protein SFH5</fullName>
        <shortName evidence="15">PITP SFH5</shortName>
    </recommendedName>
</protein>
<evidence type="ECO:0000256" key="7">
    <source>
        <dbReference type="ARBA" id="ARBA00022723"/>
    </source>
</evidence>
<evidence type="ECO:0000256" key="5">
    <source>
        <dbReference type="ARBA" id="ARBA00022490"/>
    </source>
</evidence>
<dbReference type="CDD" id="cd00170">
    <property type="entry name" value="SEC14"/>
    <property type="match status" value="1"/>
</dbReference>
<comment type="catalytic activity">
    <reaction evidence="13">
        <text>a 1,2-diacyl-sn-glycero-3-phospho-(1D-myo-inositol)(in) = a 1,2-diacyl-sn-glycero-3-phospho-(1D-myo-inositol)(out)</text>
        <dbReference type="Rhea" id="RHEA:38691"/>
        <dbReference type="ChEBI" id="CHEBI:57880"/>
    </reaction>
    <physiologicalReaction direction="left-to-right" evidence="13">
        <dbReference type="Rhea" id="RHEA:38692"/>
    </physiologicalReaction>
</comment>
<comment type="subcellular location">
    <subcellularLocation>
        <location evidence="15">Cytoplasm</location>
    </subcellularLocation>
    <subcellularLocation>
        <location evidence="2 15">Endoplasmic reticulum membrane</location>
        <topology evidence="2 15">Peripheral membrane protein</topology>
    </subcellularLocation>
    <subcellularLocation>
        <location evidence="15">Microsome membrane</location>
        <topology evidence="15">Peripheral membrane protein</topology>
    </subcellularLocation>
</comment>
<evidence type="ECO:0000259" key="17">
    <source>
        <dbReference type="PROSITE" id="PS50191"/>
    </source>
</evidence>
<dbReference type="FunCoup" id="A0A136IPU3">
    <property type="interactions" value="50"/>
</dbReference>
<dbReference type="Proteomes" id="UP000070501">
    <property type="component" value="Unassembled WGS sequence"/>
</dbReference>
<evidence type="ECO:0000313" key="19">
    <source>
        <dbReference type="Proteomes" id="UP000070501"/>
    </source>
</evidence>
<dbReference type="InterPro" id="IPR042938">
    <property type="entry name" value="Sfh5"/>
</dbReference>
<keyword evidence="19" id="KW-1185">Reference proteome</keyword>
<dbReference type="PROSITE" id="PS50191">
    <property type="entry name" value="CRAL_TRIO"/>
    <property type="match status" value="1"/>
</dbReference>
<dbReference type="GO" id="GO:0008526">
    <property type="term" value="F:phosphatidylinositol transfer activity"/>
    <property type="evidence" value="ECO:0007669"/>
    <property type="project" value="UniProtKB-UniRule"/>
</dbReference>
<comment type="function">
    <text evidence="14">Non-classical phosphatidylinositol (PtdIns) transfer protein (PITP), which exhibits PtdIns-binding/transfer activity in the absence of detectable PtdCho-binding/transfer activity. Regulates PtdIns(4,5)P2 homeostasis at the plasma membrane. Heme-binding protein that may play a role in organic oxidant-induced stress responses.</text>
</comment>
<dbReference type="GO" id="GO:0032541">
    <property type="term" value="C:cortical endoplasmic reticulum"/>
    <property type="evidence" value="ECO:0007669"/>
    <property type="project" value="TreeGrafter"/>
</dbReference>
<dbReference type="Pfam" id="PF00650">
    <property type="entry name" value="CRAL_TRIO"/>
    <property type="match status" value="1"/>
</dbReference>
<evidence type="ECO:0000256" key="15">
    <source>
        <dbReference type="RuleBase" id="RU367059"/>
    </source>
</evidence>
<evidence type="ECO:0000256" key="16">
    <source>
        <dbReference type="SAM" id="MobiDB-lite"/>
    </source>
</evidence>
<keyword evidence="11 15" id="KW-0445">Lipid transport</keyword>
<sequence length="359" mass="38608">MADPVVKETSAAEAPAAPAPASAPESVAKAADTTLTAAQEPATAVPADKTATTAETAAPSAAPATAETGAAEKTETAPAATTAKPDEPSTPLHELWLVASRHAHKEIWGVTLADPATHVPSQIVLQKYLNANDGDVVKARDQLNSTLDWRAKTKPLELLEKSFAKAKFEGLGYVTTHGDGKAENPEQREVFTWNIYGAVKDMNETFGVLEEFIEWRVTLMEQAVHALNLTTATQAITADHDPYKIIQVHDYKTISFFRPPPKVKQASTETIKVLALAYPELLKEKFFVNVPALMGFMYGLMKLFVAAKTIKKFHPMSNGGALALEFGESKVENLGQLLPAEYGGKGESLAVQGTETKLE</sequence>
<keyword evidence="7" id="KW-0479">Metal-binding</keyword>
<gene>
    <name evidence="18" type="ORF">Micbo1qcDRAFT_152492</name>
</gene>
<dbReference type="InParanoid" id="A0A136IPU3"/>
<evidence type="ECO:0000256" key="1">
    <source>
        <dbReference type="ARBA" id="ARBA00001970"/>
    </source>
</evidence>
<evidence type="ECO:0000256" key="9">
    <source>
        <dbReference type="ARBA" id="ARBA00022848"/>
    </source>
</evidence>
<evidence type="ECO:0000256" key="11">
    <source>
        <dbReference type="ARBA" id="ARBA00023055"/>
    </source>
</evidence>